<dbReference type="EMBL" id="BNJF01000004">
    <property type="protein sequence ID" value="GHO49034.1"/>
    <property type="molecule type" value="Genomic_DNA"/>
</dbReference>
<keyword evidence="2" id="KW-1185">Reference proteome</keyword>
<sequence>MATHALFGVKKTALQHILTAAALNLVRLDAPLVGKKVTKCEIHVFVTLAPISLVSLTSRFPNGIF</sequence>
<name>A0A8J3I466_9CHLR</name>
<comment type="caution">
    <text evidence="1">The sequence shown here is derived from an EMBL/GenBank/DDBJ whole genome shotgun (WGS) entry which is preliminary data.</text>
</comment>
<gene>
    <name evidence="1" type="ORF">KSX_71970</name>
</gene>
<dbReference type="Proteomes" id="UP000612362">
    <property type="component" value="Unassembled WGS sequence"/>
</dbReference>
<dbReference type="AlphaFoldDB" id="A0A8J3I466"/>
<accession>A0A8J3I466</accession>
<proteinExistence type="predicted"/>
<evidence type="ECO:0000313" key="1">
    <source>
        <dbReference type="EMBL" id="GHO49034.1"/>
    </source>
</evidence>
<evidence type="ECO:0000313" key="2">
    <source>
        <dbReference type="Proteomes" id="UP000612362"/>
    </source>
</evidence>
<organism evidence="1 2">
    <name type="scientific">Ktedonospora formicarum</name>
    <dbReference type="NCBI Taxonomy" id="2778364"/>
    <lineage>
        <taxon>Bacteria</taxon>
        <taxon>Bacillati</taxon>
        <taxon>Chloroflexota</taxon>
        <taxon>Ktedonobacteria</taxon>
        <taxon>Ktedonobacterales</taxon>
        <taxon>Ktedonobacteraceae</taxon>
        <taxon>Ktedonospora</taxon>
    </lineage>
</organism>
<reference evidence="1" key="1">
    <citation type="submission" date="2020-10" db="EMBL/GenBank/DDBJ databases">
        <title>Taxonomic study of unclassified bacteria belonging to the class Ktedonobacteria.</title>
        <authorList>
            <person name="Yabe S."/>
            <person name="Wang C.M."/>
            <person name="Zheng Y."/>
            <person name="Sakai Y."/>
            <person name="Cavaletti L."/>
            <person name="Monciardini P."/>
            <person name="Donadio S."/>
        </authorList>
    </citation>
    <scope>NUCLEOTIDE SEQUENCE</scope>
    <source>
        <strain evidence="1">SOSP1-1</strain>
    </source>
</reference>
<protein>
    <submittedName>
        <fullName evidence="1">Uncharacterized protein</fullName>
    </submittedName>
</protein>